<evidence type="ECO:0000256" key="1">
    <source>
        <dbReference type="ARBA" id="ARBA00002777"/>
    </source>
</evidence>
<dbReference type="InterPro" id="IPR006276">
    <property type="entry name" value="Cobalamin-indep_Met_synthase"/>
</dbReference>
<feature type="binding site" evidence="12">
    <location>
        <position position="643"/>
    </location>
    <ligand>
        <name>Zn(2+)</name>
        <dbReference type="ChEBI" id="CHEBI:29105"/>
        <label>1</label>
        <note>catalytic</note>
    </ligand>
</feature>
<dbReference type="GO" id="GO:0008270">
    <property type="term" value="F:zinc ion binding"/>
    <property type="evidence" value="ECO:0007669"/>
    <property type="project" value="InterPro"/>
</dbReference>
<organism evidence="16 17">
    <name type="scientific">Rhodovulum sulfidophilum</name>
    <name type="common">Rhodobacter sulfidophilus</name>
    <dbReference type="NCBI Taxonomy" id="35806"/>
    <lineage>
        <taxon>Bacteria</taxon>
        <taxon>Pseudomonadati</taxon>
        <taxon>Pseudomonadota</taxon>
        <taxon>Alphaproteobacteria</taxon>
        <taxon>Rhodobacterales</taxon>
        <taxon>Paracoccaceae</taxon>
        <taxon>Rhodovulum</taxon>
    </lineage>
</organism>
<comment type="cofactor">
    <cofactor evidence="12">
        <name>Zn(2+)</name>
        <dbReference type="ChEBI" id="CHEBI:29105"/>
    </cofactor>
    <text evidence="12">Binds 2 Zn(2+) ions per subunit.</text>
</comment>
<feature type="binding site" evidence="10">
    <location>
        <position position="645"/>
    </location>
    <ligand>
        <name>Zn(2+)</name>
        <dbReference type="ChEBI" id="CHEBI:29105"/>
        <note>catalytic</note>
    </ligand>
</feature>
<proteinExistence type="inferred from homology"/>
<evidence type="ECO:0000256" key="11">
    <source>
        <dbReference type="PIRSR" id="PIRSR000382-1"/>
    </source>
</evidence>
<feature type="binding site" evidence="11">
    <location>
        <position position="117"/>
    </location>
    <ligand>
        <name>5-methyltetrahydropteroyltri-L-glutamate</name>
        <dbReference type="ChEBI" id="CHEBI:58207"/>
    </ligand>
</feature>
<dbReference type="UniPathway" id="UPA00051">
    <property type="reaction ID" value="UER00082"/>
</dbReference>
<dbReference type="NCBIfam" id="NF003556">
    <property type="entry name" value="PRK05222.1"/>
    <property type="match status" value="1"/>
</dbReference>
<dbReference type="SUPFAM" id="SSF51726">
    <property type="entry name" value="UROD/MetE-like"/>
    <property type="match status" value="2"/>
</dbReference>
<accession>A0A2W5NGT2</accession>
<dbReference type="Proteomes" id="UP000249185">
    <property type="component" value="Unassembled WGS sequence"/>
</dbReference>
<feature type="domain" description="Cobalamin-independent methionine synthase MetE C-terminal/archaeal" evidence="14">
    <location>
        <begin position="428"/>
        <end position="750"/>
    </location>
</feature>
<comment type="caution">
    <text evidence="16">The sequence shown here is derived from an EMBL/GenBank/DDBJ whole genome shotgun (WGS) entry which is preliminary data.</text>
</comment>
<protein>
    <recommendedName>
        <fullName evidence="10">5-methyltetrahydropteroyltriglutamate--homocysteine methyltransferase</fullName>
        <ecNumber evidence="10">2.1.1.14</ecNumber>
    </recommendedName>
    <alternativeName>
        <fullName evidence="10">Cobalamin-independent methionine synthase</fullName>
    </alternativeName>
    <alternativeName>
        <fullName evidence="10">Methionine synthase, vitamin-B12 independent isozyme</fullName>
    </alternativeName>
</protein>
<dbReference type="Pfam" id="PF01717">
    <property type="entry name" value="Meth_synt_2"/>
    <property type="match status" value="1"/>
</dbReference>
<evidence type="ECO:0000259" key="15">
    <source>
        <dbReference type="Pfam" id="PF08267"/>
    </source>
</evidence>
<feature type="active site" description="Proton donor" evidence="10 13">
    <location>
        <position position="696"/>
    </location>
</feature>
<evidence type="ECO:0000256" key="6">
    <source>
        <dbReference type="ARBA" id="ARBA00022679"/>
    </source>
</evidence>
<dbReference type="EC" id="2.1.1.14" evidence="10"/>
<feature type="binding site" evidence="12">
    <location>
        <position position="728"/>
    </location>
    <ligand>
        <name>Zn(2+)</name>
        <dbReference type="ChEBI" id="CHEBI:29105"/>
        <label>1</label>
        <note>catalytic</note>
    </ligand>
</feature>
<feature type="binding site" evidence="10">
    <location>
        <position position="486"/>
    </location>
    <ligand>
        <name>L-homocysteine</name>
        <dbReference type="ChEBI" id="CHEBI:58199"/>
    </ligand>
</feature>
<feature type="binding site" evidence="10 11">
    <location>
        <position position="563"/>
    </location>
    <ligand>
        <name>5-methyltetrahydropteroyltri-L-glutamate</name>
        <dbReference type="ChEBI" id="CHEBI:58207"/>
    </ligand>
</feature>
<feature type="binding site" evidence="10 11">
    <location>
        <begin position="433"/>
        <end position="435"/>
    </location>
    <ligand>
        <name>L-methionine</name>
        <dbReference type="ChEBI" id="CHEBI:57844"/>
    </ligand>
</feature>
<comment type="similarity">
    <text evidence="3 10">Belongs to the vitamin-B12 independent methionine synthase family.</text>
</comment>
<keyword evidence="10" id="KW-0677">Repeat</keyword>
<comment type="function">
    <text evidence="1 10">Catalyzes the transfer of a methyl group from 5-methyltetrahydrofolate to homocysteine resulting in methionine formation.</text>
</comment>
<dbReference type="EMBL" id="QFPW01000002">
    <property type="protein sequence ID" value="PZQ51678.1"/>
    <property type="molecule type" value="Genomic_DNA"/>
</dbReference>
<dbReference type="FunFam" id="3.20.20.210:FF:000003">
    <property type="entry name" value="5-methyltetrahydropteroyltriglutamate--homocysteine methyltransferase"/>
    <property type="match status" value="1"/>
</dbReference>
<reference evidence="16 17" key="1">
    <citation type="submission" date="2017-08" db="EMBL/GenBank/DDBJ databases">
        <title>Infants hospitalized years apart are colonized by the same room-sourced microbial strains.</title>
        <authorList>
            <person name="Brooks B."/>
            <person name="Olm M.R."/>
            <person name="Firek B.A."/>
            <person name="Baker R."/>
            <person name="Thomas B.C."/>
            <person name="Morowitz M.J."/>
            <person name="Banfield J.F."/>
        </authorList>
    </citation>
    <scope>NUCLEOTIDE SEQUENCE [LARGE SCALE GENOMIC DNA]</scope>
    <source>
        <strain evidence="16">S2_005_002_R2_34</strain>
    </source>
</reference>
<comment type="catalytic activity">
    <reaction evidence="10">
        <text>5-methyltetrahydropteroyltri-L-glutamate + L-homocysteine = tetrahydropteroyltri-L-glutamate + L-methionine</text>
        <dbReference type="Rhea" id="RHEA:21196"/>
        <dbReference type="ChEBI" id="CHEBI:57844"/>
        <dbReference type="ChEBI" id="CHEBI:58140"/>
        <dbReference type="ChEBI" id="CHEBI:58199"/>
        <dbReference type="ChEBI" id="CHEBI:58207"/>
        <dbReference type="EC" id="2.1.1.14"/>
    </reaction>
</comment>
<keyword evidence="5 10" id="KW-0028">Amino-acid biosynthesis</keyword>
<evidence type="ECO:0000256" key="2">
    <source>
        <dbReference type="ARBA" id="ARBA00004681"/>
    </source>
</evidence>
<feature type="binding site" evidence="10 11">
    <location>
        <position position="601"/>
    </location>
    <ligand>
        <name>L-methionine</name>
        <dbReference type="ChEBI" id="CHEBI:57844"/>
    </ligand>
</feature>
<feature type="binding site" evidence="10">
    <location>
        <position position="728"/>
    </location>
    <ligand>
        <name>Zn(2+)</name>
        <dbReference type="ChEBI" id="CHEBI:29105"/>
        <note>catalytic</note>
    </ligand>
</feature>
<evidence type="ECO:0000313" key="16">
    <source>
        <dbReference type="EMBL" id="PZQ51678.1"/>
    </source>
</evidence>
<dbReference type="PIRSF" id="PIRSF000382">
    <property type="entry name" value="MeTrfase_B12_ind"/>
    <property type="match status" value="1"/>
</dbReference>
<feature type="binding site" evidence="10 11">
    <location>
        <begin position="433"/>
        <end position="435"/>
    </location>
    <ligand>
        <name>L-homocysteine</name>
        <dbReference type="ChEBI" id="CHEBI:58199"/>
    </ligand>
</feature>
<dbReference type="HAMAP" id="MF_00172">
    <property type="entry name" value="Meth_synth"/>
    <property type="match status" value="1"/>
</dbReference>
<feature type="binding site" evidence="11">
    <location>
        <position position="19"/>
    </location>
    <ligand>
        <name>5-methyltetrahydropteroyltri-L-glutamate</name>
        <dbReference type="ChEBI" id="CHEBI:58207"/>
    </ligand>
</feature>
<feature type="binding site" evidence="12">
    <location>
        <position position="667"/>
    </location>
    <ligand>
        <name>Zn(2+)</name>
        <dbReference type="ChEBI" id="CHEBI:29105"/>
        <label>1</label>
        <note>catalytic</note>
    </ligand>
</feature>
<gene>
    <name evidence="10" type="primary">metE</name>
    <name evidence="16" type="ORF">DI556_05870</name>
</gene>
<evidence type="ECO:0000256" key="9">
    <source>
        <dbReference type="ARBA" id="ARBA00023167"/>
    </source>
</evidence>
<feature type="binding site" evidence="10 11">
    <location>
        <position position="601"/>
    </location>
    <ligand>
        <name>L-homocysteine</name>
        <dbReference type="ChEBI" id="CHEBI:58199"/>
    </ligand>
</feature>
<feature type="binding site" evidence="10">
    <location>
        <position position="607"/>
    </location>
    <ligand>
        <name>5-methyltetrahydropteroyltri-L-glutamate</name>
        <dbReference type="ChEBI" id="CHEBI:58207"/>
    </ligand>
</feature>
<dbReference type="Gene3D" id="3.20.20.210">
    <property type="match status" value="2"/>
</dbReference>
<evidence type="ECO:0000256" key="7">
    <source>
        <dbReference type="ARBA" id="ARBA00022723"/>
    </source>
</evidence>
<feature type="binding site" evidence="10">
    <location>
        <position position="667"/>
    </location>
    <ligand>
        <name>Zn(2+)</name>
        <dbReference type="ChEBI" id="CHEBI:29105"/>
        <note>catalytic</note>
    </ligand>
</feature>
<keyword evidence="9 10" id="KW-0486">Methionine biosynthesis</keyword>
<evidence type="ECO:0000256" key="5">
    <source>
        <dbReference type="ARBA" id="ARBA00022605"/>
    </source>
</evidence>
<keyword evidence="7 10" id="KW-0479">Metal-binding</keyword>
<dbReference type="PANTHER" id="PTHR30519">
    <property type="entry name" value="5-METHYLTETRAHYDROPTEROYLTRIGLUTAMATE--HOMOCYSTEINE METHYLTRANSFERASE"/>
    <property type="match status" value="1"/>
</dbReference>
<comment type="cofactor">
    <cofactor evidence="10">
        <name>Zn(2+)</name>
        <dbReference type="ChEBI" id="CHEBI:29105"/>
    </cofactor>
    <text evidence="10">Binds 1 zinc ion per subunit.</text>
</comment>
<evidence type="ECO:0000313" key="17">
    <source>
        <dbReference type="Proteomes" id="UP000249185"/>
    </source>
</evidence>
<evidence type="ECO:0000259" key="14">
    <source>
        <dbReference type="Pfam" id="PF01717"/>
    </source>
</evidence>
<feature type="binding site" evidence="12">
    <location>
        <position position="645"/>
    </location>
    <ligand>
        <name>Zn(2+)</name>
        <dbReference type="ChEBI" id="CHEBI:29105"/>
        <label>1</label>
        <note>catalytic</note>
    </ligand>
</feature>
<feature type="binding site" evidence="10">
    <location>
        <begin position="16"/>
        <end position="19"/>
    </location>
    <ligand>
        <name>5-methyltetrahydropteroyltri-L-glutamate</name>
        <dbReference type="ChEBI" id="CHEBI:58207"/>
    </ligand>
</feature>
<evidence type="ECO:0000256" key="3">
    <source>
        <dbReference type="ARBA" id="ARBA00009553"/>
    </source>
</evidence>
<dbReference type="GO" id="GO:0032259">
    <property type="term" value="P:methylation"/>
    <property type="evidence" value="ECO:0007669"/>
    <property type="project" value="UniProtKB-KW"/>
</dbReference>
<feature type="binding site" evidence="10 11">
    <location>
        <position position="486"/>
    </location>
    <ligand>
        <name>L-methionine</name>
        <dbReference type="ChEBI" id="CHEBI:57844"/>
    </ligand>
</feature>
<dbReference type="AlphaFoldDB" id="A0A2W5NGT2"/>
<dbReference type="InterPro" id="IPR013215">
    <property type="entry name" value="Cbl-indep_Met_Synth_N"/>
</dbReference>
<evidence type="ECO:0000256" key="4">
    <source>
        <dbReference type="ARBA" id="ARBA00022603"/>
    </source>
</evidence>
<dbReference type="GO" id="GO:0009086">
    <property type="term" value="P:methionine biosynthetic process"/>
    <property type="evidence" value="ECO:0007669"/>
    <property type="project" value="UniProtKB-UniRule"/>
</dbReference>
<sequence>MATAANLGFPRIGAHRELKTATEAFWRGDIDAAALRATGAELRARHWRIQRDAGVAAIPSNDFSFYDQMLDMTATLGAVPERFGAVAGEVSLTTYFAMARGANGVPAMEMTKWFDTNYHFIVPELTEDQEFRLASTKALREFEEAKTIGIATRPVIVGPVTWLALAKPRGSHFDTLDLLPKVLPVYRALLDALAAAGADWVQVDEPILATDLGADARAAFRTAYYALAEARPKLMVASYFGALGPNLDIATNLPVAGLHIDLVRAPGELDAVLAALAPEAVLSLGVIDGRNIWRADLDAALAPVTLAVEALGPDRVEVAPSCSLLHAPYDLDLETDLDAELRGWLAFARQKLSEVSALARAASGERQAVAEAFAASAAAARSRAGSPRIHDPRVKARAAAVTGAYLARASAYPDRAKPQAERLGLPRLPTTTIGSFPQTREVRHARAEHRKGRLGDADYQAFLEAETAKCVRFQEAAGLDMLVHGEFERNDMVEYFGEQLAGFAFTRNGWVQSYGSRCVKPPVIFGDVSRPEPMTVGWSRFARGLTDRPMKGMLTGPVTILQWSFVRDDQPRSETCRQIGLAIRDEVVDLEAAGLPAIQIDEPALREGLPLRRADWPAYLRWAVDAFRLAAAGVRDETQIHTHMCYSEFNDILPAIAEMDADVISIETSRSDMELLAAFGDFSYPNEIGPGVWDIHSPRVPSEAEMIGLLRKALAVIPAGRLWVNPDCGLKTRGWPEVEQATRALVAAARALRAEAAAPEAVG</sequence>
<dbReference type="GO" id="GO:0003871">
    <property type="term" value="F:5-methyltetrahydropteroyltriglutamate-homocysteine S-methyltransferase activity"/>
    <property type="evidence" value="ECO:0007669"/>
    <property type="project" value="UniProtKB-UniRule"/>
</dbReference>
<comment type="pathway">
    <text evidence="2 10">Amino-acid biosynthesis; L-methionine biosynthesis via de novo pathway; L-methionine from L-homocysteine (MetE route): step 1/1.</text>
</comment>
<evidence type="ECO:0000256" key="10">
    <source>
        <dbReference type="HAMAP-Rule" id="MF_00172"/>
    </source>
</evidence>
<dbReference type="Pfam" id="PF08267">
    <property type="entry name" value="Meth_synt_1"/>
    <property type="match status" value="1"/>
</dbReference>
<dbReference type="NCBIfam" id="TIGR01371">
    <property type="entry name" value="met_syn_B12ind"/>
    <property type="match status" value="1"/>
</dbReference>
<feature type="binding site" evidence="10 11">
    <location>
        <begin position="517"/>
        <end position="518"/>
    </location>
    <ligand>
        <name>5-methyltetrahydropteroyltri-L-glutamate</name>
        <dbReference type="ChEBI" id="CHEBI:58207"/>
    </ligand>
</feature>
<evidence type="ECO:0000256" key="8">
    <source>
        <dbReference type="ARBA" id="ARBA00022833"/>
    </source>
</evidence>
<feature type="domain" description="Cobalamin-independent methionine synthase MetE N-terminal" evidence="15">
    <location>
        <begin position="5"/>
        <end position="304"/>
    </location>
</feature>
<keyword evidence="6 10" id="KW-0808">Transferase</keyword>
<dbReference type="CDD" id="cd03311">
    <property type="entry name" value="CIMS_C_terminal_like"/>
    <property type="match status" value="1"/>
</dbReference>
<dbReference type="InterPro" id="IPR002629">
    <property type="entry name" value="Met_Synth_C/arc"/>
</dbReference>
<feature type="binding site" evidence="10">
    <location>
        <position position="643"/>
    </location>
    <ligand>
        <name>Zn(2+)</name>
        <dbReference type="ChEBI" id="CHEBI:29105"/>
        <note>catalytic</note>
    </ligand>
</feature>
<dbReference type="CDD" id="cd03312">
    <property type="entry name" value="CIMS_N_terminal_like"/>
    <property type="match status" value="1"/>
</dbReference>
<evidence type="ECO:0000256" key="12">
    <source>
        <dbReference type="PIRSR" id="PIRSR000382-2"/>
    </source>
</evidence>
<feature type="binding site" evidence="10">
    <location>
        <position position="112"/>
    </location>
    <ligand>
        <name>5-methyltetrahydropteroyltri-L-glutamate</name>
        <dbReference type="ChEBI" id="CHEBI:58207"/>
    </ligand>
</feature>
<keyword evidence="8 10" id="KW-0862">Zinc</keyword>
<name>A0A2W5NGT2_RHOSU</name>
<evidence type="ECO:0000256" key="13">
    <source>
        <dbReference type="PIRSR" id="PIRSR000382-3"/>
    </source>
</evidence>
<dbReference type="InterPro" id="IPR038071">
    <property type="entry name" value="UROD/MetE-like_sf"/>
</dbReference>
<keyword evidence="4 10" id="KW-0489">Methyltransferase</keyword>